<dbReference type="GO" id="GO:0016987">
    <property type="term" value="F:sigma factor activity"/>
    <property type="evidence" value="ECO:0007669"/>
    <property type="project" value="UniProtKB-KW"/>
</dbReference>
<keyword evidence="3" id="KW-0238">DNA-binding</keyword>
<evidence type="ECO:0000256" key="3">
    <source>
        <dbReference type="ARBA" id="ARBA00023125"/>
    </source>
</evidence>
<dbReference type="OrthoDB" id="9799825at2"/>
<dbReference type="AlphaFoldDB" id="A0A502FG04"/>
<dbReference type="PANTHER" id="PTHR30385:SF7">
    <property type="entry name" value="RNA POLYMERASE SIGMA FACTOR FLIA"/>
    <property type="match status" value="1"/>
</dbReference>
<evidence type="ECO:0000259" key="6">
    <source>
        <dbReference type="Pfam" id="PF04545"/>
    </source>
</evidence>
<comment type="caution">
    <text evidence="7">The sequence shown here is derived from an EMBL/GenBank/DDBJ whole genome shotgun (WGS) entry which is preliminary data.</text>
</comment>
<dbReference type="SUPFAM" id="SSF88946">
    <property type="entry name" value="Sigma2 domain of RNA polymerase sigma factors"/>
    <property type="match status" value="1"/>
</dbReference>
<proteinExistence type="predicted"/>
<feature type="domain" description="RNA polymerase sigma-70 region 4" evidence="6">
    <location>
        <begin position="198"/>
        <end position="247"/>
    </location>
</feature>
<dbReference type="NCBIfam" id="TIGR02937">
    <property type="entry name" value="sigma70-ECF"/>
    <property type="match status" value="1"/>
</dbReference>
<evidence type="ECO:0000259" key="5">
    <source>
        <dbReference type="Pfam" id="PF04542"/>
    </source>
</evidence>
<evidence type="ECO:0000313" key="8">
    <source>
        <dbReference type="Proteomes" id="UP000319931"/>
    </source>
</evidence>
<sequence length="252" mass="27530">MTAQPNPAQFSGAVVAAAQPLVYGRTAAPDLNVLARKHLPLVRRIARHIHGSMSSAVEVEDLVQIGMVALVEAAGAFEDRGQVTFEQYLATRVRGSMIDALRRSATITRGAMQRKRLYAETVAMLTTELGHAPDAALVAARIGVTPEKLRLDYANAQPVRMEPIDDVYSDEGPWFASEEPDAFAHLSDEQERDTLIAAIASLPEREALVIQLYYVEEFNLEEIGSVIGVGAARVCQIKASAHARLKKAMLRR</sequence>
<reference evidence="7 8" key="1">
    <citation type="journal article" date="2019" name="Environ. Microbiol.">
        <title>Species interactions and distinct microbial communities in high Arctic permafrost affected cryosols are associated with the CH4 and CO2 gas fluxes.</title>
        <authorList>
            <person name="Altshuler I."/>
            <person name="Hamel J."/>
            <person name="Turney S."/>
            <person name="Magnuson E."/>
            <person name="Levesque R."/>
            <person name="Greer C."/>
            <person name="Whyte L.G."/>
        </authorList>
    </citation>
    <scope>NUCLEOTIDE SEQUENCE [LARGE SCALE GENOMIC DNA]</scope>
    <source>
        <strain evidence="7 8">E6.1</strain>
    </source>
</reference>
<dbReference type="Proteomes" id="UP000319931">
    <property type="component" value="Unassembled WGS sequence"/>
</dbReference>
<evidence type="ECO:0000313" key="7">
    <source>
        <dbReference type="EMBL" id="TPG48269.1"/>
    </source>
</evidence>
<organism evidence="7 8">
    <name type="scientific">Sphingomonas glacialis</name>
    <dbReference type="NCBI Taxonomy" id="658225"/>
    <lineage>
        <taxon>Bacteria</taxon>
        <taxon>Pseudomonadati</taxon>
        <taxon>Pseudomonadota</taxon>
        <taxon>Alphaproteobacteria</taxon>
        <taxon>Sphingomonadales</taxon>
        <taxon>Sphingomonadaceae</taxon>
        <taxon>Sphingomonas</taxon>
    </lineage>
</organism>
<accession>A0A502FG04</accession>
<keyword evidence="8" id="KW-1185">Reference proteome</keyword>
<evidence type="ECO:0000256" key="1">
    <source>
        <dbReference type="ARBA" id="ARBA00023015"/>
    </source>
</evidence>
<evidence type="ECO:0000256" key="2">
    <source>
        <dbReference type="ARBA" id="ARBA00023082"/>
    </source>
</evidence>
<gene>
    <name evidence="7" type="ORF">EAH76_20840</name>
</gene>
<dbReference type="GO" id="GO:0006352">
    <property type="term" value="P:DNA-templated transcription initiation"/>
    <property type="evidence" value="ECO:0007669"/>
    <property type="project" value="InterPro"/>
</dbReference>
<dbReference type="Gene3D" id="1.10.1740.10">
    <property type="match status" value="1"/>
</dbReference>
<dbReference type="EMBL" id="RCZC01000009">
    <property type="protein sequence ID" value="TPG48269.1"/>
    <property type="molecule type" value="Genomic_DNA"/>
</dbReference>
<dbReference type="InterPro" id="IPR013324">
    <property type="entry name" value="RNA_pol_sigma_r3/r4-like"/>
</dbReference>
<dbReference type="Gene3D" id="1.20.140.160">
    <property type="match status" value="1"/>
</dbReference>
<dbReference type="Pfam" id="PF04545">
    <property type="entry name" value="Sigma70_r4"/>
    <property type="match status" value="1"/>
</dbReference>
<dbReference type="InterPro" id="IPR013325">
    <property type="entry name" value="RNA_pol_sigma_r2"/>
</dbReference>
<dbReference type="RefSeq" id="WP_140852203.1">
    <property type="nucleotide sequence ID" value="NZ_RCZC01000009.1"/>
</dbReference>
<dbReference type="PANTHER" id="PTHR30385">
    <property type="entry name" value="SIGMA FACTOR F FLAGELLAR"/>
    <property type="match status" value="1"/>
</dbReference>
<evidence type="ECO:0000256" key="4">
    <source>
        <dbReference type="ARBA" id="ARBA00023163"/>
    </source>
</evidence>
<keyword evidence="4" id="KW-0804">Transcription</keyword>
<protein>
    <submittedName>
        <fullName evidence="7">Sigma-70 family RNA polymerase sigma factor</fullName>
    </submittedName>
</protein>
<dbReference type="GO" id="GO:0003677">
    <property type="term" value="F:DNA binding"/>
    <property type="evidence" value="ECO:0007669"/>
    <property type="project" value="UniProtKB-KW"/>
</dbReference>
<keyword evidence="2" id="KW-0731">Sigma factor</keyword>
<name>A0A502FG04_9SPHN</name>
<dbReference type="CDD" id="cd06171">
    <property type="entry name" value="Sigma70_r4"/>
    <property type="match status" value="1"/>
</dbReference>
<dbReference type="InterPro" id="IPR007627">
    <property type="entry name" value="RNA_pol_sigma70_r2"/>
</dbReference>
<dbReference type="PRINTS" id="PR00046">
    <property type="entry name" value="SIGMA70FCT"/>
</dbReference>
<dbReference type="InterPro" id="IPR007630">
    <property type="entry name" value="RNA_pol_sigma70_r4"/>
</dbReference>
<dbReference type="InterPro" id="IPR014284">
    <property type="entry name" value="RNA_pol_sigma-70_dom"/>
</dbReference>
<keyword evidence="1" id="KW-0805">Transcription regulation</keyword>
<dbReference type="InterPro" id="IPR000943">
    <property type="entry name" value="RNA_pol_sigma70"/>
</dbReference>
<dbReference type="Pfam" id="PF04542">
    <property type="entry name" value="Sigma70_r2"/>
    <property type="match status" value="1"/>
</dbReference>
<feature type="domain" description="RNA polymerase sigma-70 region 2" evidence="5">
    <location>
        <begin position="34"/>
        <end position="105"/>
    </location>
</feature>
<dbReference type="SUPFAM" id="SSF88659">
    <property type="entry name" value="Sigma3 and sigma4 domains of RNA polymerase sigma factors"/>
    <property type="match status" value="1"/>
</dbReference>